<feature type="compositionally biased region" description="Basic and acidic residues" evidence="1">
    <location>
        <begin position="301"/>
        <end position="310"/>
    </location>
</feature>
<dbReference type="Proteomes" id="UP000250235">
    <property type="component" value="Unassembled WGS sequence"/>
</dbReference>
<dbReference type="EMBL" id="KV003912">
    <property type="protein sequence ID" value="KZV36294.1"/>
    <property type="molecule type" value="Genomic_DNA"/>
</dbReference>
<feature type="region of interest" description="Disordered" evidence="1">
    <location>
        <begin position="289"/>
        <end position="310"/>
    </location>
</feature>
<feature type="region of interest" description="Disordered" evidence="1">
    <location>
        <begin position="358"/>
        <end position="386"/>
    </location>
</feature>
<sequence length="545" mass="59655">MIKGQEELKKLKKEAAKKKGSAGSFKDTTPKASSKKKSHHSDEDHSPFGSQEDENEDCYRCWIRRNFKYYRSHHLTKLYLDQKVILSLSRPKNLKFQNRSKPGPTSYTGPKTSRAARDRPEPNPKRIQTSRHDIAGNSPETRRSIAGAAAGRRPPPRRISRGARDARDRAHRHVLVGKRPATLRNQRRTTPRSAPFSSRHNATVVREGGAAMRDSGRRPATQRIGHHRCKHRAAAHPPCATRRAAALVQACDASPKMRDVRATIGGHSCDESAASARLACAMALGVAPPHAAASGGSGRTKNREPGGDQYEKTNQHSTTFIGCFSVLPCWHLCLAPTGVSRTRLFSVDCGRLTPIRSTTRSETPSSGCTRSPDEISTNGFSTSSWPETNFPAKTVAAAAAHGGGGRREEKRGAARVCLESRVMILVLINEVINTCVTLNGSGIQLAVGPQPLWLRNHNSGPTQRIMVKRLATSPHDPLGITDSAGKNQSVVLVVASAEDKEQENDIRTVTEDDQQQLRNLVIVIYFRSGGSISCLNTQHDTWNSN</sequence>
<feature type="compositionally biased region" description="Polar residues" evidence="1">
    <location>
        <begin position="95"/>
        <end position="111"/>
    </location>
</feature>
<dbReference type="AlphaFoldDB" id="A0A2Z7BPK7"/>
<feature type="region of interest" description="Disordered" evidence="1">
    <location>
        <begin position="94"/>
        <end position="169"/>
    </location>
</feature>
<keyword evidence="3" id="KW-1185">Reference proteome</keyword>
<evidence type="ECO:0000256" key="1">
    <source>
        <dbReference type="SAM" id="MobiDB-lite"/>
    </source>
</evidence>
<feature type="region of interest" description="Disordered" evidence="1">
    <location>
        <begin position="1"/>
        <end position="53"/>
    </location>
</feature>
<proteinExistence type="predicted"/>
<organism evidence="2 3">
    <name type="scientific">Dorcoceras hygrometricum</name>
    <dbReference type="NCBI Taxonomy" id="472368"/>
    <lineage>
        <taxon>Eukaryota</taxon>
        <taxon>Viridiplantae</taxon>
        <taxon>Streptophyta</taxon>
        <taxon>Embryophyta</taxon>
        <taxon>Tracheophyta</taxon>
        <taxon>Spermatophyta</taxon>
        <taxon>Magnoliopsida</taxon>
        <taxon>eudicotyledons</taxon>
        <taxon>Gunneridae</taxon>
        <taxon>Pentapetalae</taxon>
        <taxon>asterids</taxon>
        <taxon>lamiids</taxon>
        <taxon>Lamiales</taxon>
        <taxon>Gesneriaceae</taxon>
        <taxon>Didymocarpoideae</taxon>
        <taxon>Trichosporeae</taxon>
        <taxon>Loxocarpinae</taxon>
        <taxon>Dorcoceras</taxon>
    </lineage>
</organism>
<protein>
    <submittedName>
        <fullName evidence="2">Uncharacterized protein</fullName>
    </submittedName>
</protein>
<feature type="compositionally biased region" description="Basic residues" evidence="1">
    <location>
        <begin position="10"/>
        <end position="20"/>
    </location>
</feature>
<feature type="region of interest" description="Disordered" evidence="1">
    <location>
        <begin position="207"/>
        <end position="229"/>
    </location>
</feature>
<evidence type="ECO:0000313" key="2">
    <source>
        <dbReference type="EMBL" id="KZV36294.1"/>
    </source>
</evidence>
<accession>A0A2Z7BPK7</accession>
<feature type="compositionally biased region" description="Basic and acidic residues" evidence="1">
    <location>
        <begin position="115"/>
        <end position="134"/>
    </location>
</feature>
<evidence type="ECO:0000313" key="3">
    <source>
        <dbReference type="Proteomes" id="UP000250235"/>
    </source>
</evidence>
<gene>
    <name evidence="2" type="ORF">F511_18709</name>
</gene>
<reference evidence="2 3" key="1">
    <citation type="journal article" date="2015" name="Proc. Natl. Acad. Sci. U.S.A.">
        <title>The resurrection genome of Boea hygrometrica: A blueprint for survival of dehydration.</title>
        <authorList>
            <person name="Xiao L."/>
            <person name="Yang G."/>
            <person name="Zhang L."/>
            <person name="Yang X."/>
            <person name="Zhao S."/>
            <person name="Ji Z."/>
            <person name="Zhou Q."/>
            <person name="Hu M."/>
            <person name="Wang Y."/>
            <person name="Chen M."/>
            <person name="Xu Y."/>
            <person name="Jin H."/>
            <person name="Xiao X."/>
            <person name="Hu G."/>
            <person name="Bao F."/>
            <person name="Hu Y."/>
            <person name="Wan P."/>
            <person name="Li L."/>
            <person name="Deng X."/>
            <person name="Kuang T."/>
            <person name="Xiang C."/>
            <person name="Zhu J.K."/>
            <person name="Oliver M.J."/>
            <person name="He Y."/>
        </authorList>
    </citation>
    <scope>NUCLEOTIDE SEQUENCE [LARGE SCALE GENOMIC DNA]</scope>
    <source>
        <strain evidence="3">cv. XS01</strain>
    </source>
</reference>
<name>A0A2Z7BPK7_9LAMI</name>
<feature type="compositionally biased region" description="Low complexity" evidence="1">
    <location>
        <begin position="21"/>
        <end position="32"/>
    </location>
</feature>